<keyword evidence="9" id="KW-1185">Reference proteome</keyword>
<dbReference type="Proteomes" id="UP001550739">
    <property type="component" value="Unassembled WGS sequence"/>
</dbReference>
<feature type="transmembrane region" description="Helical" evidence="6">
    <location>
        <begin position="499"/>
        <end position="522"/>
    </location>
</feature>
<sequence>MMLRYALKTVRARKAGFLGAFLALLCAAALITACGTLLETGLRGTIRTERYAAAPVVVSADQNVHRTTVKHKKGKTKVKHKAKPIAERAWLPADLERRLVSAPGVARVVPELTFLAEPLTPGGGPVADGVPAYGHAWESAVLTPYRLTAGAAPAAATDVVVDGDLAARARLVPGDRLTVQSTQAPRTYRVSGIAAPATAVRHQRALFFSAAEARRLAAHPGQVTAFGVLPKTGVGPGPLRQAVSTALHGTGAQVSAGDDRGPVEFLDAAAARTKLISMGGAMGGTSLLVAVLVVVGTFALSVQQRERELALLRAVAATSGQIRRLLGREALIVALAAGTAGALLGLPLGAWLHGRFVALGAVPATLQHTVSVFPPLAAVAATLFGAWASARIASRRVARIRPAEALAEARTERTRPAWGRLLAGVLLLAGGAVLVALLTVLRTEPASTPVTFLAVVVLSTSVALLGPLLVKAAAVLLAGPLRLTGPGGRLATANLRGNAVRMASVVTPLTLLIGMTCTVLFVQPTLGDAARAQARDGVRADWVVASQGPGVPGDAARRLRAQDDVVTEVVRTTVRVGLDKYAAQGVTPAGLARTWDPDVTAGSLGELAEDTVAVSELAADQLHLTPGSTLKLTLGDGTPATLTVAAVYARGLGFGDLTFAHDLLARHVDNPLSSSLLVSTARTQTQLSTTLREFPGLAVISPATADSLQAERQQANAEVNFLAMGLVLAFTAIAVVNTLAMSVSERVREFALLRLAGATRRQVLRMLRTEALSVLLLAATLGTAVALAVLTAFSVGMTGRAAPAVVPLVYATVVAGAGLLALVATALPGRVALRVRAVTVATAKE</sequence>
<feature type="domain" description="ABC3 transporter permease C-terminal" evidence="7">
    <location>
        <begin position="283"/>
        <end position="395"/>
    </location>
</feature>
<dbReference type="RefSeq" id="WP_334576699.1">
    <property type="nucleotide sequence ID" value="NZ_JBEZVE010000015.1"/>
</dbReference>
<evidence type="ECO:0000313" key="8">
    <source>
        <dbReference type="EMBL" id="MEU3784200.1"/>
    </source>
</evidence>
<feature type="transmembrane region" description="Helical" evidence="6">
    <location>
        <begin position="330"/>
        <end position="352"/>
    </location>
</feature>
<evidence type="ECO:0000256" key="5">
    <source>
        <dbReference type="ARBA" id="ARBA00023136"/>
    </source>
</evidence>
<evidence type="ECO:0000256" key="1">
    <source>
        <dbReference type="ARBA" id="ARBA00004651"/>
    </source>
</evidence>
<comment type="caution">
    <text evidence="8">The sequence shown here is derived from an EMBL/GenBank/DDBJ whole genome shotgun (WGS) entry which is preliminary data.</text>
</comment>
<feature type="transmembrane region" description="Helical" evidence="6">
    <location>
        <begin position="771"/>
        <end position="796"/>
    </location>
</feature>
<feature type="transmembrane region" description="Helical" evidence="6">
    <location>
        <begin position="281"/>
        <end position="302"/>
    </location>
</feature>
<dbReference type="Pfam" id="PF02687">
    <property type="entry name" value="FtsX"/>
    <property type="match status" value="2"/>
</dbReference>
<evidence type="ECO:0000256" key="3">
    <source>
        <dbReference type="ARBA" id="ARBA00022692"/>
    </source>
</evidence>
<feature type="transmembrane region" description="Helical" evidence="6">
    <location>
        <begin position="372"/>
        <end position="393"/>
    </location>
</feature>
<gene>
    <name evidence="8" type="ORF">AB0E89_27245</name>
</gene>
<evidence type="ECO:0000256" key="2">
    <source>
        <dbReference type="ARBA" id="ARBA00022475"/>
    </source>
</evidence>
<name>A0ABV2ZQ58_9ACTN</name>
<dbReference type="PROSITE" id="PS51257">
    <property type="entry name" value="PROKAR_LIPOPROTEIN"/>
    <property type="match status" value="1"/>
</dbReference>
<organism evidence="8 9">
    <name type="scientific">Streptomyces sp. 900129855</name>
    <dbReference type="NCBI Taxonomy" id="3155129"/>
    <lineage>
        <taxon>Bacteria</taxon>
        <taxon>Bacillati</taxon>
        <taxon>Actinomycetota</taxon>
        <taxon>Actinomycetes</taxon>
        <taxon>Kitasatosporales</taxon>
        <taxon>Streptomycetaceae</taxon>
        <taxon>Streptomyces</taxon>
    </lineage>
</organism>
<comment type="subcellular location">
    <subcellularLocation>
        <location evidence="1">Cell membrane</location>
        <topology evidence="1">Multi-pass membrane protein</topology>
    </subcellularLocation>
</comment>
<dbReference type="InterPro" id="IPR003838">
    <property type="entry name" value="ABC3_permease_C"/>
</dbReference>
<keyword evidence="4 6" id="KW-1133">Transmembrane helix</keyword>
<evidence type="ECO:0000259" key="7">
    <source>
        <dbReference type="Pfam" id="PF02687"/>
    </source>
</evidence>
<protein>
    <submittedName>
        <fullName evidence="8">ABC transporter permease</fullName>
    </submittedName>
</protein>
<keyword evidence="5 6" id="KW-0472">Membrane</keyword>
<evidence type="ECO:0000256" key="4">
    <source>
        <dbReference type="ARBA" id="ARBA00022989"/>
    </source>
</evidence>
<proteinExistence type="predicted"/>
<dbReference type="EMBL" id="JBEZVE010000015">
    <property type="protein sequence ID" value="MEU3784200.1"/>
    <property type="molecule type" value="Genomic_DNA"/>
</dbReference>
<dbReference type="PANTHER" id="PTHR30287:SF1">
    <property type="entry name" value="INNER MEMBRANE PROTEIN"/>
    <property type="match status" value="1"/>
</dbReference>
<evidence type="ECO:0000256" key="6">
    <source>
        <dbReference type="SAM" id="Phobius"/>
    </source>
</evidence>
<dbReference type="PANTHER" id="PTHR30287">
    <property type="entry name" value="MEMBRANE COMPONENT OF PREDICTED ABC SUPERFAMILY METABOLITE UPTAKE TRANSPORTER"/>
    <property type="match status" value="1"/>
</dbReference>
<feature type="transmembrane region" description="Helical" evidence="6">
    <location>
        <begin position="808"/>
        <end position="827"/>
    </location>
</feature>
<accession>A0ABV2ZQ58</accession>
<keyword evidence="2" id="KW-1003">Cell membrane</keyword>
<dbReference type="InterPro" id="IPR038766">
    <property type="entry name" value="Membrane_comp_ABC_pdt"/>
</dbReference>
<feature type="transmembrane region" description="Helical" evidence="6">
    <location>
        <begin position="721"/>
        <end position="740"/>
    </location>
</feature>
<reference evidence="8 9" key="1">
    <citation type="submission" date="2024-06" db="EMBL/GenBank/DDBJ databases">
        <title>The Natural Products Discovery Center: Release of the First 8490 Sequenced Strains for Exploring Actinobacteria Biosynthetic Diversity.</title>
        <authorList>
            <person name="Kalkreuter E."/>
            <person name="Kautsar S.A."/>
            <person name="Yang D."/>
            <person name="Bader C.D."/>
            <person name="Teijaro C.N."/>
            <person name="Fluegel L."/>
            <person name="Davis C.M."/>
            <person name="Simpson J.R."/>
            <person name="Lauterbach L."/>
            <person name="Steele A.D."/>
            <person name="Gui C."/>
            <person name="Meng S."/>
            <person name="Li G."/>
            <person name="Viehrig K."/>
            <person name="Ye F."/>
            <person name="Su P."/>
            <person name="Kiefer A.F."/>
            <person name="Nichols A."/>
            <person name="Cepeda A.J."/>
            <person name="Yan W."/>
            <person name="Fan B."/>
            <person name="Jiang Y."/>
            <person name="Adhikari A."/>
            <person name="Zheng C.-J."/>
            <person name="Schuster L."/>
            <person name="Cowan T.M."/>
            <person name="Smanski M.J."/>
            <person name="Chevrette M.G."/>
            <person name="De Carvalho L.P.S."/>
            <person name="Shen B."/>
        </authorList>
    </citation>
    <scope>NUCLEOTIDE SEQUENCE [LARGE SCALE GENOMIC DNA]</scope>
    <source>
        <strain evidence="8 9">NPDC033843</strain>
    </source>
</reference>
<evidence type="ECO:0000313" key="9">
    <source>
        <dbReference type="Proteomes" id="UP001550739"/>
    </source>
</evidence>
<feature type="domain" description="ABC3 transporter permease C-terminal" evidence="7">
    <location>
        <begin position="722"/>
        <end position="830"/>
    </location>
</feature>
<feature type="transmembrane region" description="Helical" evidence="6">
    <location>
        <begin position="452"/>
        <end position="478"/>
    </location>
</feature>
<keyword evidence="3 6" id="KW-0812">Transmembrane</keyword>
<feature type="transmembrane region" description="Helical" evidence="6">
    <location>
        <begin position="421"/>
        <end position="440"/>
    </location>
</feature>